<protein>
    <submittedName>
        <fullName evidence="2">Uncharacterized protein</fullName>
    </submittedName>
</protein>
<organism evidence="2">
    <name type="scientific">uncultured Caudovirales phage</name>
    <dbReference type="NCBI Taxonomy" id="2100421"/>
    <lineage>
        <taxon>Viruses</taxon>
        <taxon>Duplodnaviria</taxon>
        <taxon>Heunggongvirae</taxon>
        <taxon>Uroviricota</taxon>
        <taxon>Caudoviricetes</taxon>
        <taxon>Peduoviridae</taxon>
        <taxon>Maltschvirus</taxon>
        <taxon>Maltschvirus maltsch</taxon>
    </lineage>
</organism>
<dbReference type="EMBL" id="LR796291">
    <property type="protein sequence ID" value="CAB4135053.1"/>
    <property type="molecule type" value="Genomic_DNA"/>
</dbReference>
<proteinExistence type="predicted"/>
<dbReference type="EMBL" id="LR797174">
    <property type="protein sequence ID" value="CAB4191457.1"/>
    <property type="molecule type" value="Genomic_DNA"/>
</dbReference>
<sequence>MCQITTTDGATFDAPITLKVLTEWEEYTGKSIAYLSVPDATDFAYIAWRAAFYARKISRFTTFNKFQKIAIGWDILNIEPNAVEQIEEWLKNQ</sequence>
<gene>
    <name evidence="2" type="ORF">UFOVP1226_43</name>
    <name evidence="1" type="ORF">UFOVP278_54</name>
</gene>
<reference evidence="2" key="1">
    <citation type="submission" date="2020-05" db="EMBL/GenBank/DDBJ databases">
        <authorList>
            <person name="Chiriac C."/>
            <person name="Salcher M."/>
            <person name="Ghai R."/>
            <person name="Kavagutti S V."/>
        </authorList>
    </citation>
    <scope>NUCLEOTIDE SEQUENCE</scope>
</reference>
<name>A0A6J5RAS7_9CAUD</name>
<accession>A0A6J5RAS7</accession>
<evidence type="ECO:0000313" key="1">
    <source>
        <dbReference type="EMBL" id="CAB4135053.1"/>
    </source>
</evidence>
<evidence type="ECO:0000313" key="2">
    <source>
        <dbReference type="EMBL" id="CAB4191457.1"/>
    </source>
</evidence>